<dbReference type="EMBL" id="KN832981">
    <property type="protein sequence ID" value="KIM86612.1"/>
    <property type="molecule type" value="Genomic_DNA"/>
</dbReference>
<sequence>MMQMNNCSRYPPIIHGCHNCVHDLLPKSPRGGIKPKTLWYTLMRGVVIITTFSYTAPASTWCWSLFQTMLISRTSGCFDALATYRTSACAVQPLLRKISDSCDCRLPKRV</sequence>
<organism evidence="1 2">
    <name type="scientific">Piloderma croceum (strain F 1598)</name>
    <dbReference type="NCBI Taxonomy" id="765440"/>
    <lineage>
        <taxon>Eukaryota</taxon>
        <taxon>Fungi</taxon>
        <taxon>Dikarya</taxon>
        <taxon>Basidiomycota</taxon>
        <taxon>Agaricomycotina</taxon>
        <taxon>Agaricomycetes</taxon>
        <taxon>Agaricomycetidae</taxon>
        <taxon>Atheliales</taxon>
        <taxon>Atheliaceae</taxon>
        <taxon>Piloderma</taxon>
    </lineage>
</organism>
<dbReference type="HOGENOM" id="CLU_2171974_0_0_1"/>
<evidence type="ECO:0000313" key="2">
    <source>
        <dbReference type="Proteomes" id="UP000054166"/>
    </source>
</evidence>
<protein>
    <submittedName>
        <fullName evidence="1">Uncharacterized protein</fullName>
    </submittedName>
</protein>
<name>A0A0C3CAC0_PILCF</name>
<gene>
    <name evidence="1" type="ORF">PILCRDRAFT_309345</name>
</gene>
<dbReference type="AlphaFoldDB" id="A0A0C3CAC0"/>
<keyword evidence="2" id="KW-1185">Reference proteome</keyword>
<proteinExistence type="predicted"/>
<accession>A0A0C3CAC0</accession>
<dbReference type="InParanoid" id="A0A0C3CAC0"/>
<dbReference type="Proteomes" id="UP000054166">
    <property type="component" value="Unassembled WGS sequence"/>
</dbReference>
<evidence type="ECO:0000313" key="1">
    <source>
        <dbReference type="EMBL" id="KIM86612.1"/>
    </source>
</evidence>
<reference evidence="1 2" key="1">
    <citation type="submission" date="2014-04" db="EMBL/GenBank/DDBJ databases">
        <authorList>
            <consortium name="DOE Joint Genome Institute"/>
            <person name="Kuo A."/>
            <person name="Tarkka M."/>
            <person name="Buscot F."/>
            <person name="Kohler A."/>
            <person name="Nagy L.G."/>
            <person name="Floudas D."/>
            <person name="Copeland A."/>
            <person name="Barry K.W."/>
            <person name="Cichocki N."/>
            <person name="Veneault-Fourrey C."/>
            <person name="LaButti K."/>
            <person name="Lindquist E.A."/>
            <person name="Lipzen A."/>
            <person name="Lundell T."/>
            <person name="Morin E."/>
            <person name="Murat C."/>
            <person name="Sun H."/>
            <person name="Tunlid A."/>
            <person name="Henrissat B."/>
            <person name="Grigoriev I.V."/>
            <person name="Hibbett D.S."/>
            <person name="Martin F."/>
            <person name="Nordberg H.P."/>
            <person name="Cantor M.N."/>
            <person name="Hua S.X."/>
        </authorList>
    </citation>
    <scope>NUCLEOTIDE SEQUENCE [LARGE SCALE GENOMIC DNA]</scope>
    <source>
        <strain evidence="1 2">F 1598</strain>
    </source>
</reference>
<reference evidence="2" key="2">
    <citation type="submission" date="2015-01" db="EMBL/GenBank/DDBJ databases">
        <title>Evolutionary Origins and Diversification of the Mycorrhizal Mutualists.</title>
        <authorList>
            <consortium name="DOE Joint Genome Institute"/>
            <consortium name="Mycorrhizal Genomics Consortium"/>
            <person name="Kohler A."/>
            <person name="Kuo A."/>
            <person name="Nagy L.G."/>
            <person name="Floudas D."/>
            <person name="Copeland A."/>
            <person name="Barry K.W."/>
            <person name="Cichocki N."/>
            <person name="Veneault-Fourrey C."/>
            <person name="LaButti K."/>
            <person name="Lindquist E.A."/>
            <person name="Lipzen A."/>
            <person name="Lundell T."/>
            <person name="Morin E."/>
            <person name="Murat C."/>
            <person name="Riley R."/>
            <person name="Ohm R."/>
            <person name="Sun H."/>
            <person name="Tunlid A."/>
            <person name="Henrissat B."/>
            <person name="Grigoriev I.V."/>
            <person name="Hibbett D.S."/>
            <person name="Martin F."/>
        </authorList>
    </citation>
    <scope>NUCLEOTIDE SEQUENCE [LARGE SCALE GENOMIC DNA]</scope>
    <source>
        <strain evidence="2">F 1598</strain>
    </source>
</reference>